<organism evidence="1 2">
    <name type="scientific">Halalkalibacter krulwichiae</name>
    <dbReference type="NCBI Taxonomy" id="199441"/>
    <lineage>
        <taxon>Bacteria</taxon>
        <taxon>Bacillati</taxon>
        <taxon>Bacillota</taxon>
        <taxon>Bacilli</taxon>
        <taxon>Bacillales</taxon>
        <taxon>Bacillaceae</taxon>
        <taxon>Halalkalibacter</taxon>
    </lineage>
</organism>
<sequence length="406" mass="45431">MASLFRWGSKEKGKDYFSTAFFNTTPTVFLTEEQVMKIPAVKASVELISSSISQLPIYLYIEHDDTSTEKMDDPRISVLNHEANDFDTAQVIKKKVVQDYLLRGKAYLYHKDNKLHHLPAKSVKEELYTEDGITVAKKQFNYTGMSNVTLEEDEVIVIDSGTDGLLVDAGELLKSALAQQEYSQSILSNGALPAGILQTATRLTENAMSRLRESWKSLYQGSKQAGKTVILEEGLEFKPITLKPDEMQMTETHKILVSEIARVFNIPESMINSAANKYNSLEQNNLQFLQNCVGPIITAIESALDKNLLTRIEKDTGFYFRFDTSELLRTTEKEKVETVSSALKGGLISFNEARHKLDMSPVEEDYFVLSLGNVLKSAKTNELTILNLNQTSNGGEINNNGQEGKD</sequence>
<keyword evidence="2" id="KW-1185">Reference proteome</keyword>
<dbReference type="AlphaFoldDB" id="A0A1X9M6H6"/>
<dbReference type="RefSeq" id="WP_066160997.1">
    <property type="nucleotide sequence ID" value="NZ_CP020814.1"/>
</dbReference>
<dbReference type="Gene3D" id="3.30.1120.70">
    <property type="match status" value="1"/>
</dbReference>
<dbReference type="Proteomes" id="UP000193006">
    <property type="component" value="Chromosome"/>
</dbReference>
<accession>A0A1X9M6H6</accession>
<dbReference type="Pfam" id="PF04860">
    <property type="entry name" value="Phage_portal"/>
    <property type="match status" value="1"/>
</dbReference>
<dbReference type="Gene3D" id="1.20.1270.210">
    <property type="match status" value="1"/>
</dbReference>
<dbReference type="NCBIfam" id="TIGR01537">
    <property type="entry name" value="portal_HK97"/>
    <property type="match status" value="1"/>
</dbReference>
<dbReference type="STRING" id="199441.BkAM31D_03825"/>
<evidence type="ECO:0000313" key="2">
    <source>
        <dbReference type="Proteomes" id="UP000193006"/>
    </source>
</evidence>
<proteinExistence type="predicted"/>
<dbReference type="KEGG" id="bkw:BkAM31D_03825"/>
<gene>
    <name evidence="1" type="ORF">BkAM31D_03825</name>
</gene>
<dbReference type="EMBL" id="CP020814">
    <property type="protein sequence ID" value="ARK29045.1"/>
    <property type="molecule type" value="Genomic_DNA"/>
</dbReference>
<dbReference type="InterPro" id="IPR006427">
    <property type="entry name" value="Portal_HK97"/>
</dbReference>
<reference evidence="1 2" key="1">
    <citation type="submission" date="2017-04" db="EMBL/GenBank/DDBJ databases">
        <title>Bacillus krulwichiae AM31D Genome sequencing and assembly.</title>
        <authorList>
            <person name="Krulwich T.A."/>
            <person name="Anastor L."/>
            <person name="Ehrlich R."/>
            <person name="Ehrlich G.D."/>
            <person name="Janto B."/>
        </authorList>
    </citation>
    <scope>NUCLEOTIDE SEQUENCE [LARGE SCALE GENOMIC DNA]</scope>
    <source>
        <strain evidence="1 2">AM31D</strain>
    </source>
</reference>
<name>A0A1X9M6H6_9BACI</name>
<evidence type="ECO:0000313" key="1">
    <source>
        <dbReference type="EMBL" id="ARK29045.1"/>
    </source>
</evidence>
<protein>
    <submittedName>
        <fullName evidence="1">Phage portal protein</fullName>
    </submittedName>
</protein>
<dbReference type="Gene3D" id="3.40.140.120">
    <property type="match status" value="1"/>
</dbReference>
<dbReference type="InterPro" id="IPR006944">
    <property type="entry name" value="Phage/GTA_portal"/>
</dbReference>